<dbReference type="OrthoDB" id="273614at2"/>
<evidence type="ECO:0000259" key="2">
    <source>
        <dbReference type="PROSITE" id="PS50995"/>
    </source>
</evidence>
<dbReference type="InterPro" id="IPR011991">
    <property type="entry name" value="ArsR-like_HTH"/>
</dbReference>
<dbReference type="PROSITE" id="PS50995">
    <property type="entry name" value="HTH_MARR_2"/>
    <property type="match status" value="1"/>
</dbReference>
<name>A0A5C0AXS2_9BURK</name>
<dbReference type="Pfam" id="PF12802">
    <property type="entry name" value="MarR_2"/>
    <property type="match status" value="1"/>
</dbReference>
<dbReference type="InterPro" id="IPR000182">
    <property type="entry name" value="GNAT_dom"/>
</dbReference>
<dbReference type="RefSeq" id="WP_148815231.1">
    <property type="nucleotide sequence ID" value="NZ_CP043046.1"/>
</dbReference>
<dbReference type="EMBL" id="CP043046">
    <property type="protein sequence ID" value="QEI06536.1"/>
    <property type="molecule type" value="Genomic_DNA"/>
</dbReference>
<dbReference type="CDD" id="cd04301">
    <property type="entry name" value="NAT_SF"/>
    <property type="match status" value="1"/>
</dbReference>
<dbReference type="SUPFAM" id="SSF55729">
    <property type="entry name" value="Acyl-CoA N-acyltransferases (Nat)"/>
    <property type="match status" value="1"/>
</dbReference>
<dbReference type="InterPro" id="IPR000835">
    <property type="entry name" value="HTH_MarR-typ"/>
</dbReference>
<dbReference type="GO" id="GO:0003700">
    <property type="term" value="F:DNA-binding transcription factor activity"/>
    <property type="evidence" value="ECO:0007669"/>
    <property type="project" value="InterPro"/>
</dbReference>
<keyword evidence="5" id="KW-1185">Reference proteome</keyword>
<evidence type="ECO:0000313" key="5">
    <source>
        <dbReference type="Proteomes" id="UP000325161"/>
    </source>
</evidence>
<dbReference type="Gene3D" id="3.40.630.30">
    <property type="match status" value="1"/>
</dbReference>
<gene>
    <name evidence="4" type="ORF">FXN63_12370</name>
</gene>
<dbReference type="Proteomes" id="UP000325161">
    <property type="component" value="Chromosome"/>
</dbReference>
<organism evidence="4 5">
    <name type="scientific">Pigmentiphaga aceris</name>
    <dbReference type="NCBI Taxonomy" id="1940612"/>
    <lineage>
        <taxon>Bacteria</taxon>
        <taxon>Pseudomonadati</taxon>
        <taxon>Pseudomonadota</taxon>
        <taxon>Betaproteobacteria</taxon>
        <taxon>Burkholderiales</taxon>
        <taxon>Alcaligenaceae</taxon>
        <taxon>Pigmentiphaga</taxon>
    </lineage>
</organism>
<dbReference type="InterPro" id="IPR016181">
    <property type="entry name" value="Acyl_CoA_acyltransferase"/>
</dbReference>
<evidence type="ECO:0000256" key="1">
    <source>
        <dbReference type="ARBA" id="ARBA00022679"/>
    </source>
</evidence>
<dbReference type="InterPro" id="IPR036388">
    <property type="entry name" value="WH-like_DNA-bd_sf"/>
</dbReference>
<dbReference type="PANTHER" id="PTHR13947">
    <property type="entry name" value="GNAT FAMILY N-ACETYLTRANSFERASE"/>
    <property type="match status" value="1"/>
</dbReference>
<dbReference type="PANTHER" id="PTHR13947:SF37">
    <property type="entry name" value="LD18367P"/>
    <property type="match status" value="1"/>
</dbReference>
<dbReference type="PRINTS" id="PR00598">
    <property type="entry name" value="HTHMARR"/>
</dbReference>
<dbReference type="InterPro" id="IPR036390">
    <property type="entry name" value="WH_DNA-bd_sf"/>
</dbReference>
<feature type="domain" description="HTH marR-type" evidence="2">
    <location>
        <begin position="3"/>
        <end position="138"/>
    </location>
</feature>
<feature type="domain" description="N-acetyltransferase" evidence="3">
    <location>
        <begin position="218"/>
        <end position="363"/>
    </location>
</feature>
<dbReference type="InterPro" id="IPR050769">
    <property type="entry name" value="NAT_camello-type"/>
</dbReference>
<dbReference type="PROSITE" id="PS51186">
    <property type="entry name" value="GNAT"/>
    <property type="match status" value="1"/>
</dbReference>
<proteinExistence type="predicted"/>
<dbReference type="KEGG" id="pacr:FXN63_12370"/>
<keyword evidence="1" id="KW-0808">Transferase</keyword>
<sequence length="363" mass="38850">MSKHEFVDTIRAASRQMVRELGFMQATLAATNYPASAVHTILEIGARGSMTAAELSDFLGLEKSSVSRMVRKLVEAGELQETASGQDGRAKLLSLTSRGEHTRASIQDFGRQQVTTALAHLRADQQQAVGQGLTAYAGALKAHRLGEAISTAVDSITTSSVATNIAAANMAASNAKALHPDATDAHATSAEPIGVKAINAETASAIQIAPGYQAGAIGRITEMHARFYARHAGFGQFFESKVAAGLAEFTGRLGNPRNSMWIATQGDRIVGSVSIDGEDLGQNLAHLRWFIVDDGLRGAGLGRQLLAQALDFCDRQGFAAVHLWTFKSLDAARRLYEEAGFKLAEEQPGSQWGKEVVEQRFIR</sequence>
<dbReference type="Pfam" id="PF00583">
    <property type="entry name" value="Acetyltransf_1"/>
    <property type="match status" value="1"/>
</dbReference>
<dbReference type="GO" id="GO:0008080">
    <property type="term" value="F:N-acetyltransferase activity"/>
    <property type="evidence" value="ECO:0007669"/>
    <property type="project" value="InterPro"/>
</dbReference>
<accession>A0A5C0AXS2</accession>
<dbReference type="SUPFAM" id="SSF46785">
    <property type="entry name" value="Winged helix' DNA-binding domain"/>
    <property type="match status" value="1"/>
</dbReference>
<evidence type="ECO:0000259" key="3">
    <source>
        <dbReference type="PROSITE" id="PS51186"/>
    </source>
</evidence>
<evidence type="ECO:0000313" key="4">
    <source>
        <dbReference type="EMBL" id="QEI06536.1"/>
    </source>
</evidence>
<dbReference type="Gene3D" id="1.10.10.10">
    <property type="entry name" value="Winged helix-like DNA-binding domain superfamily/Winged helix DNA-binding domain"/>
    <property type="match status" value="1"/>
</dbReference>
<reference evidence="4 5" key="1">
    <citation type="submission" date="2019-08" db="EMBL/GenBank/DDBJ databases">
        <title>Amphibian skin-associated Pigmentiphaga: genome sequence and occurrence across geography and hosts.</title>
        <authorList>
            <person name="Bletz M.C."/>
            <person name="Bunk B."/>
            <person name="Sproeer C."/>
            <person name="Biwer P."/>
            <person name="Reiter S."/>
            <person name="Rabemananjara F.C.E."/>
            <person name="Schulz S."/>
            <person name="Overmann J."/>
            <person name="Vences M."/>
        </authorList>
    </citation>
    <scope>NUCLEOTIDE SEQUENCE [LARGE SCALE GENOMIC DNA]</scope>
    <source>
        <strain evidence="4 5">Mada1488</strain>
    </source>
</reference>
<protein>
    <submittedName>
        <fullName evidence="4">MarR family transcriptional regulator</fullName>
    </submittedName>
</protein>
<dbReference type="SMART" id="SM00347">
    <property type="entry name" value="HTH_MARR"/>
    <property type="match status" value="1"/>
</dbReference>
<dbReference type="CDD" id="cd00090">
    <property type="entry name" value="HTH_ARSR"/>
    <property type="match status" value="1"/>
</dbReference>
<dbReference type="AlphaFoldDB" id="A0A5C0AXS2"/>